<dbReference type="RefSeq" id="WP_127003278.1">
    <property type="nucleotide sequence ID" value="NZ_JBNPXW010000005.1"/>
</dbReference>
<evidence type="ECO:0000256" key="6">
    <source>
        <dbReference type="ARBA" id="ARBA00022692"/>
    </source>
</evidence>
<dbReference type="InterPro" id="IPR050428">
    <property type="entry name" value="TCS_sensor_his_kinase"/>
</dbReference>
<comment type="subcellular location">
    <subcellularLocation>
        <location evidence="2">Membrane</location>
    </subcellularLocation>
</comment>
<dbReference type="EC" id="2.7.13.3" evidence="3"/>
<keyword evidence="4" id="KW-0597">Phosphoprotein</keyword>
<comment type="catalytic activity">
    <reaction evidence="1">
        <text>ATP + protein L-histidine = ADP + protein N-phospho-L-histidine.</text>
        <dbReference type="EC" id="2.7.13.3"/>
    </reaction>
</comment>
<keyword evidence="5" id="KW-0808">Transferase</keyword>
<dbReference type="PROSITE" id="PS50885">
    <property type="entry name" value="HAMP"/>
    <property type="match status" value="1"/>
</dbReference>
<dbReference type="Gene3D" id="1.10.287.130">
    <property type="match status" value="1"/>
</dbReference>
<evidence type="ECO:0000256" key="11">
    <source>
        <dbReference type="SAM" id="Phobius"/>
    </source>
</evidence>
<keyword evidence="7 14" id="KW-0418">Kinase</keyword>
<evidence type="ECO:0000256" key="7">
    <source>
        <dbReference type="ARBA" id="ARBA00022777"/>
    </source>
</evidence>
<dbReference type="Proteomes" id="UP000280346">
    <property type="component" value="Unassembled WGS sequence"/>
</dbReference>
<dbReference type="SUPFAM" id="SSF55874">
    <property type="entry name" value="ATPase domain of HSP90 chaperone/DNA topoisomerase II/histidine kinase"/>
    <property type="match status" value="1"/>
</dbReference>
<dbReference type="InterPro" id="IPR005467">
    <property type="entry name" value="His_kinase_dom"/>
</dbReference>
<dbReference type="PROSITE" id="PS50109">
    <property type="entry name" value="HIS_KIN"/>
    <property type="match status" value="1"/>
</dbReference>
<evidence type="ECO:0000256" key="2">
    <source>
        <dbReference type="ARBA" id="ARBA00004370"/>
    </source>
</evidence>
<organism evidence="14 15">
    <name type="scientific">Azospirillum doebereinerae</name>
    <dbReference type="NCBI Taxonomy" id="92933"/>
    <lineage>
        <taxon>Bacteria</taxon>
        <taxon>Pseudomonadati</taxon>
        <taxon>Pseudomonadota</taxon>
        <taxon>Alphaproteobacteria</taxon>
        <taxon>Rhodospirillales</taxon>
        <taxon>Azospirillaceae</taxon>
        <taxon>Azospirillum</taxon>
    </lineage>
</organism>
<evidence type="ECO:0000256" key="8">
    <source>
        <dbReference type="ARBA" id="ARBA00022989"/>
    </source>
</evidence>
<keyword evidence="15" id="KW-1185">Reference proteome</keyword>
<evidence type="ECO:0000313" key="14">
    <source>
        <dbReference type="EMBL" id="RUQ65125.1"/>
    </source>
</evidence>
<reference evidence="14 15" key="1">
    <citation type="submission" date="2018-12" db="EMBL/GenBank/DDBJ databases">
        <authorList>
            <person name="Yang Y."/>
        </authorList>
    </citation>
    <scope>NUCLEOTIDE SEQUENCE [LARGE SCALE GENOMIC DNA]</scope>
    <source>
        <strain evidence="14 15">GSF71</strain>
    </source>
</reference>
<protein>
    <recommendedName>
        <fullName evidence="3">histidine kinase</fullName>
        <ecNumber evidence="3">2.7.13.3</ecNumber>
    </recommendedName>
</protein>
<feature type="domain" description="Histidine kinase" evidence="12">
    <location>
        <begin position="326"/>
        <end position="534"/>
    </location>
</feature>
<dbReference type="FunFam" id="1.10.287.130:FF:000001">
    <property type="entry name" value="Two-component sensor histidine kinase"/>
    <property type="match status" value="1"/>
</dbReference>
<dbReference type="OrthoDB" id="9815202at2"/>
<dbReference type="CDD" id="cd00075">
    <property type="entry name" value="HATPase"/>
    <property type="match status" value="1"/>
</dbReference>
<keyword evidence="9" id="KW-0902">Two-component regulatory system</keyword>
<dbReference type="PANTHER" id="PTHR45436:SF5">
    <property type="entry name" value="SENSOR HISTIDINE KINASE TRCS"/>
    <property type="match status" value="1"/>
</dbReference>
<dbReference type="InterPro" id="IPR036890">
    <property type="entry name" value="HATPase_C_sf"/>
</dbReference>
<dbReference type="InterPro" id="IPR003661">
    <property type="entry name" value="HisK_dim/P_dom"/>
</dbReference>
<dbReference type="SMART" id="SM00387">
    <property type="entry name" value="HATPase_c"/>
    <property type="match status" value="1"/>
</dbReference>
<gene>
    <name evidence="14" type="ORF">EJ913_25605</name>
</gene>
<evidence type="ECO:0000259" key="12">
    <source>
        <dbReference type="PROSITE" id="PS50109"/>
    </source>
</evidence>
<dbReference type="PRINTS" id="PR00344">
    <property type="entry name" value="BCTRLSENSOR"/>
</dbReference>
<dbReference type="GO" id="GO:0016020">
    <property type="term" value="C:membrane"/>
    <property type="evidence" value="ECO:0007669"/>
    <property type="project" value="UniProtKB-SubCell"/>
</dbReference>
<feature type="domain" description="HAMP" evidence="13">
    <location>
        <begin position="264"/>
        <end position="318"/>
    </location>
</feature>
<name>A0A3S1CDZ7_9PROT</name>
<keyword evidence="6 11" id="KW-0812">Transmembrane</keyword>
<dbReference type="InterPro" id="IPR003594">
    <property type="entry name" value="HATPase_dom"/>
</dbReference>
<keyword evidence="10 11" id="KW-0472">Membrane</keyword>
<dbReference type="EMBL" id="RZIJ01000027">
    <property type="protein sequence ID" value="RUQ65125.1"/>
    <property type="molecule type" value="Genomic_DNA"/>
</dbReference>
<evidence type="ECO:0000256" key="9">
    <source>
        <dbReference type="ARBA" id="ARBA00023012"/>
    </source>
</evidence>
<sequence length="552" mass="58405">MRRRVARRLSIGTVLLAMTLAALVLPLSGIWFLRLYESALIRQTESELIAQAGVVAAFYREAWRRSGGRPDDGAPPLDPAWMRPPGFEPPWTPRFASLDLADDPILPSAPDPSPAATPPDPAAVLAGASLGPVLREAQRITLAGMRVTDRHGIVVASTGEELGLSLGDQEEVRRALSGEPASVLRERISRHALANGQSVPAPGRPLRIFTAQPVLDAGRVVGVVLVSRTPRSLADTLYGKRWHLAGLAALLLVSVGLLARVGTVAIGRPLRAVTALAKRTADGERGVMTPLPGPLVREVAELSEALTRMAGTLEQRADYIRDFAAHVSHEFKTPLTTIRGTVELLRDHLDSMSPEERERFLANMDAEAERLSRLVRRLLELARADVMTVGGDAVTDAVPVAARLAEHHGAETSLPASLPVAMGLEALESVLANLVGNARHHAGPHARVVVTLSAVTPPNGDDRAVLRVEDDGPGVSPANAGRVFTPFFTTARGSGGTGLGLAIARGLVEAHGGTIALLPSERGALFEVSLRLAGPDRGANANAGMDLSRGRV</sequence>
<dbReference type="InterPro" id="IPR004358">
    <property type="entry name" value="Sig_transdc_His_kin-like_C"/>
</dbReference>
<evidence type="ECO:0000259" key="13">
    <source>
        <dbReference type="PROSITE" id="PS50885"/>
    </source>
</evidence>
<comment type="caution">
    <text evidence="14">The sequence shown here is derived from an EMBL/GenBank/DDBJ whole genome shotgun (WGS) entry which is preliminary data.</text>
</comment>
<dbReference type="Gene3D" id="3.30.565.10">
    <property type="entry name" value="Histidine kinase-like ATPase, C-terminal domain"/>
    <property type="match status" value="1"/>
</dbReference>
<dbReference type="Pfam" id="PF00512">
    <property type="entry name" value="HisKA"/>
    <property type="match status" value="1"/>
</dbReference>
<dbReference type="SUPFAM" id="SSF47384">
    <property type="entry name" value="Homodimeric domain of signal transducing histidine kinase"/>
    <property type="match status" value="1"/>
</dbReference>
<dbReference type="AlphaFoldDB" id="A0A3S1CDZ7"/>
<evidence type="ECO:0000313" key="15">
    <source>
        <dbReference type="Proteomes" id="UP000280346"/>
    </source>
</evidence>
<dbReference type="GO" id="GO:0000155">
    <property type="term" value="F:phosphorelay sensor kinase activity"/>
    <property type="evidence" value="ECO:0007669"/>
    <property type="project" value="InterPro"/>
</dbReference>
<proteinExistence type="predicted"/>
<dbReference type="SMART" id="SM00388">
    <property type="entry name" value="HisKA"/>
    <property type="match status" value="1"/>
</dbReference>
<keyword evidence="8 11" id="KW-1133">Transmembrane helix</keyword>
<dbReference type="CDD" id="cd00082">
    <property type="entry name" value="HisKA"/>
    <property type="match status" value="1"/>
</dbReference>
<feature type="transmembrane region" description="Helical" evidence="11">
    <location>
        <begin position="12"/>
        <end position="33"/>
    </location>
</feature>
<evidence type="ECO:0000256" key="3">
    <source>
        <dbReference type="ARBA" id="ARBA00012438"/>
    </source>
</evidence>
<evidence type="ECO:0000256" key="1">
    <source>
        <dbReference type="ARBA" id="ARBA00000085"/>
    </source>
</evidence>
<evidence type="ECO:0000256" key="5">
    <source>
        <dbReference type="ARBA" id="ARBA00022679"/>
    </source>
</evidence>
<dbReference type="PANTHER" id="PTHR45436">
    <property type="entry name" value="SENSOR HISTIDINE KINASE YKOH"/>
    <property type="match status" value="1"/>
</dbReference>
<evidence type="ECO:0000256" key="4">
    <source>
        <dbReference type="ARBA" id="ARBA00022553"/>
    </source>
</evidence>
<evidence type="ECO:0000256" key="10">
    <source>
        <dbReference type="ARBA" id="ARBA00023136"/>
    </source>
</evidence>
<dbReference type="Gene3D" id="6.10.340.10">
    <property type="match status" value="1"/>
</dbReference>
<dbReference type="Pfam" id="PF02518">
    <property type="entry name" value="HATPase_c"/>
    <property type="match status" value="1"/>
</dbReference>
<dbReference type="InterPro" id="IPR003660">
    <property type="entry name" value="HAMP_dom"/>
</dbReference>
<accession>A0A3S1CDZ7</accession>
<dbReference type="InterPro" id="IPR036097">
    <property type="entry name" value="HisK_dim/P_sf"/>
</dbReference>